<keyword evidence="2" id="KW-0472">Membrane</keyword>
<comment type="caution">
    <text evidence="4">The sequence shown here is derived from an EMBL/GenBank/DDBJ whole genome shotgun (WGS) entry which is preliminary data.</text>
</comment>
<dbReference type="Pfam" id="PF16656">
    <property type="entry name" value="Pur_ac_phosph_N"/>
    <property type="match status" value="1"/>
</dbReference>
<dbReference type="InterPro" id="IPR008963">
    <property type="entry name" value="Purple_acid_Pase-like_N"/>
</dbReference>
<name>A0A1F7X565_9BACT</name>
<organism evidence="4 5">
    <name type="scientific">Candidatus Woesebacteria bacterium RBG_13_46_13</name>
    <dbReference type="NCBI Taxonomy" id="1802479"/>
    <lineage>
        <taxon>Bacteria</taxon>
        <taxon>Candidatus Woeseibacteriota</taxon>
    </lineage>
</organism>
<dbReference type="InterPro" id="IPR003961">
    <property type="entry name" value="FN3_dom"/>
</dbReference>
<dbReference type="Proteomes" id="UP000176778">
    <property type="component" value="Unassembled WGS sequence"/>
</dbReference>
<evidence type="ECO:0000256" key="2">
    <source>
        <dbReference type="SAM" id="Phobius"/>
    </source>
</evidence>
<dbReference type="EMBL" id="MGFR01000001">
    <property type="protein sequence ID" value="OGM10216.1"/>
    <property type="molecule type" value="Genomic_DNA"/>
</dbReference>
<dbReference type="AlphaFoldDB" id="A0A1F7X565"/>
<dbReference type="GO" id="GO:0046872">
    <property type="term" value="F:metal ion binding"/>
    <property type="evidence" value="ECO:0007669"/>
    <property type="project" value="InterPro"/>
</dbReference>
<dbReference type="InterPro" id="IPR013783">
    <property type="entry name" value="Ig-like_fold"/>
</dbReference>
<dbReference type="GO" id="GO:0003993">
    <property type="term" value="F:acid phosphatase activity"/>
    <property type="evidence" value="ECO:0007669"/>
    <property type="project" value="InterPro"/>
</dbReference>
<gene>
    <name evidence="4" type="ORF">A2Y68_02140</name>
</gene>
<evidence type="ECO:0000313" key="4">
    <source>
        <dbReference type="EMBL" id="OGM10216.1"/>
    </source>
</evidence>
<dbReference type="PROSITE" id="PS50853">
    <property type="entry name" value="FN3"/>
    <property type="match status" value="1"/>
</dbReference>
<sequence>MKISKIPTIIGVILLTVGLAAGVLLVQNRQIFRLGASQESEPKDVRITNITDSSFAVSWITQKEALGFITWGENENSLARTEEDETGLPGLTHTLSVKGLSPETTYFFKINSGGSLFDNNGLAWQVTTGPALSATGKSNLVSGTILSATGAPSKNTLVYIVIGGGSPLSTITSQNGSWVLSISTARTSNLSSLVSIDDKTTILEVSASSGDGVSSAQVYPQSAKPVPPMIIGQTHDFKNLPPSEVSGIPEASVSLPEQATPSSGFTVDGQVSTPSATTVTLTSVKEGEVITTTQPEFFGEAPAGTALTVTVESDPVTQELSVPSSGEWAWTPPSDLSEGTHKIIISWKDASGILRTLTRTFVVQAAEGPAFVATPSATLTPTVSPTPTATLTATPTATKTPTLTATPTATPTTFATPESGSLTPTVLLSIMGIGVIAFAVMLWKKSGI</sequence>
<evidence type="ECO:0000313" key="5">
    <source>
        <dbReference type="Proteomes" id="UP000176778"/>
    </source>
</evidence>
<keyword evidence="2" id="KW-0812">Transmembrane</keyword>
<dbReference type="Gene3D" id="2.60.40.10">
    <property type="entry name" value="Immunoglobulins"/>
    <property type="match status" value="2"/>
</dbReference>
<accession>A0A1F7X565</accession>
<proteinExistence type="predicted"/>
<dbReference type="InterPro" id="IPR044016">
    <property type="entry name" value="Big_13"/>
</dbReference>
<keyword evidence="2" id="KW-1133">Transmembrane helix</keyword>
<evidence type="ECO:0000256" key="1">
    <source>
        <dbReference type="SAM" id="MobiDB-lite"/>
    </source>
</evidence>
<dbReference type="CDD" id="cd00063">
    <property type="entry name" value="FN3"/>
    <property type="match status" value="1"/>
</dbReference>
<evidence type="ECO:0000259" key="3">
    <source>
        <dbReference type="PROSITE" id="PS50853"/>
    </source>
</evidence>
<dbReference type="Pfam" id="PF19077">
    <property type="entry name" value="Big_13"/>
    <property type="match status" value="1"/>
</dbReference>
<dbReference type="InterPro" id="IPR015914">
    <property type="entry name" value="PAPs_N"/>
</dbReference>
<feature type="domain" description="Fibronectin type-III" evidence="3">
    <location>
        <begin position="41"/>
        <end position="134"/>
    </location>
</feature>
<reference evidence="4 5" key="1">
    <citation type="journal article" date="2016" name="Nat. Commun.">
        <title>Thousands of microbial genomes shed light on interconnected biogeochemical processes in an aquifer system.</title>
        <authorList>
            <person name="Anantharaman K."/>
            <person name="Brown C.T."/>
            <person name="Hug L.A."/>
            <person name="Sharon I."/>
            <person name="Castelle C.J."/>
            <person name="Probst A.J."/>
            <person name="Thomas B.C."/>
            <person name="Singh A."/>
            <person name="Wilkins M.J."/>
            <person name="Karaoz U."/>
            <person name="Brodie E.L."/>
            <person name="Williams K.H."/>
            <person name="Hubbard S.S."/>
            <person name="Banfield J.F."/>
        </authorList>
    </citation>
    <scope>NUCLEOTIDE SEQUENCE [LARGE SCALE GENOMIC DNA]</scope>
</reference>
<dbReference type="STRING" id="1802479.A2Y68_02140"/>
<feature type="region of interest" description="Disordered" evidence="1">
    <location>
        <begin position="382"/>
        <end position="417"/>
    </location>
</feature>
<feature type="transmembrane region" description="Helical" evidence="2">
    <location>
        <begin position="422"/>
        <end position="443"/>
    </location>
</feature>
<protein>
    <recommendedName>
        <fullName evidence="3">Fibronectin type-III domain-containing protein</fullName>
    </recommendedName>
</protein>
<dbReference type="SUPFAM" id="SSF49363">
    <property type="entry name" value="Purple acid phosphatase, N-terminal domain"/>
    <property type="match status" value="1"/>
</dbReference>